<dbReference type="PANTHER" id="PTHR43833">
    <property type="entry name" value="POTASSIUM CHANNEL PROTEIN 2-RELATED-RELATED"/>
    <property type="match status" value="1"/>
</dbReference>
<name>A0A5B8IQ31_9RHOB</name>
<dbReference type="OrthoDB" id="9781411at2"/>
<dbReference type="GO" id="GO:0006813">
    <property type="term" value="P:potassium ion transport"/>
    <property type="evidence" value="ECO:0007669"/>
    <property type="project" value="InterPro"/>
</dbReference>
<dbReference type="SUPFAM" id="SSF51735">
    <property type="entry name" value="NAD(P)-binding Rossmann-fold domains"/>
    <property type="match status" value="1"/>
</dbReference>
<dbReference type="InterPro" id="IPR036291">
    <property type="entry name" value="NAD(P)-bd_dom_sf"/>
</dbReference>
<dbReference type="InterPro" id="IPR036721">
    <property type="entry name" value="RCK_C_sf"/>
</dbReference>
<dbReference type="Gene3D" id="3.40.50.720">
    <property type="entry name" value="NAD(P)-binding Rossmann-like Domain"/>
    <property type="match status" value="1"/>
</dbReference>
<accession>A0A5B8IQ31</accession>
<dbReference type="InterPro" id="IPR050721">
    <property type="entry name" value="Trk_Ktr_HKT_K-transport"/>
</dbReference>
<dbReference type="Pfam" id="PF02254">
    <property type="entry name" value="TrkA_N"/>
    <property type="match status" value="1"/>
</dbReference>
<organism evidence="2 3">
    <name type="scientific">Qingshengfaniella alkalisoli</name>
    <dbReference type="NCBI Taxonomy" id="2599296"/>
    <lineage>
        <taxon>Bacteria</taxon>
        <taxon>Pseudomonadati</taxon>
        <taxon>Pseudomonadota</taxon>
        <taxon>Alphaproteobacteria</taxon>
        <taxon>Rhodobacterales</taxon>
        <taxon>Paracoccaceae</taxon>
        <taxon>Qingshengfaniella</taxon>
    </lineage>
</organism>
<evidence type="ECO:0000259" key="1">
    <source>
        <dbReference type="PROSITE" id="PS51201"/>
    </source>
</evidence>
<dbReference type="Proteomes" id="UP000318483">
    <property type="component" value="Chromosome"/>
</dbReference>
<reference evidence="2 3" key="1">
    <citation type="submission" date="2019-07" db="EMBL/GenBank/DDBJ databases">
        <title>Litoreibacter alkalisoli sp. nov., isolated from saline-alkaline soil.</title>
        <authorList>
            <person name="Wang S."/>
            <person name="Xu L."/>
            <person name="Xing Y.-T."/>
            <person name="Sun J.-Q."/>
        </authorList>
    </citation>
    <scope>NUCLEOTIDE SEQUENCE [LARGE SCALE GENOMIC DNA]</scope>
    <source>
        <strain evidence="2 3">LN3S51</strain>
    </source>
</reference>
<feature type="domain" description="RCK N-terminal" evidence="1">
    <location>
        <begin position="5"/>
        <end position="121"/>
    </location>
</feature>
<dbReference type="RefSeq" id="WP_146362916.1">
    <property type="nucleotide sequence ID" value="NZ_CP042261.1"/>
</dbReference>
<dbReference type="KEGG" id="lit:FPZ52_01150"/>
<proteinExistence type="predicted"/>
<dbReference type="InterPro" id="IPR006037">
    <property type="entry name" value="RCK_C"/>
</dbReference>
<dbReference type="PANTHER" id="PTHR43833:SF7">
    <property type="entry name" value="KTR SYSTEM POTASSIUM UPTAKE PROTEIN C"/>
    <property type="match status" value="1"/>
</dbReference>
<dbReference type="InterPro" id="IPR003148">
    <property type="entry name" value="RCK_N"/>
</dbReference>
<sequence length="220" mass="23982">MARKTRNFAVIGLGTFGTTVAKELTRFGNYVIGVDINERNVAAMADTLTHAVIADARDDTALREAGIGECDVVLIAIGEDLEANVLATINAKMIGVPLIWAKAVSRTHHRILNKLGADRVVQPEEEVGMHIAQMLHNPLMRDYVSLGNGFHVVNMRVPESLEGKRVSQLDLGDRFELRCLGVMRGSEFIGSDSSDCALSVDDKLLVLGNRINLREFAASL</sequence>
<dbReference type="EMBL" id="CP042261">
    <property type="protein sequence ID" value="QDY68362.1"/>
    <property type="molecule type" value="Genomic_DNA"/>
</dbReference>
<dbReference type="AlphaFoldDB" id="A0A5B8IQ31"/>
<dbReference type="Pfam" id="PF02080">
    <property type="entry name" value="TrkA_C"/>
    <property type="match status" value="1"/>
</dbReference>
<protein>
    <submittedName>
        <fullName evidence="2">TrkA family potassium uptake protein</fullName>
    </submittedName>
</protein>
<evidence type="ECO:0000313" key="2">
    <source>
        <dbReference type="EMBL" id="QDY68362.1"/>
    </source>
</evidence>
<gene>
    <name evidence="2" type="ORF">FPZ52_01150</name>
</gene>
<dbReference type="Gene3D" id="3.30.70.1450">
    <property type="entry name" value="Regulator of K+ conductance, C-terminal domain"/>
    <property type="match status" value="1"/>
</dbReference>
<evidence type="ECO:0000313" key="3">
    <source>
        <dbReference type="Proteomes" id="UP000318483"/>
    </source>
</evidence>
<keyword evidence="3" id="KW-1185">Reference proteome</keyword>
<dbReference type="SUPFAM" id="SSF116726">
    <property type="entry name" value="TrkA C-terminal domain-like"/>
    <property type="match status" value="1"/>
</dbReference>
<dbReference type="GO" id="GO:0008324">
    <property type="term" value="F:monoatomic cation transmembrane transporter activity"/>
    <property type="evidence" value="ECO:0007669"/>
    <property type="project" value="InterPro"/>
</dbReference>
<dbReference type="PROSITE" id="PS51201">
    <property type="entry name" value="RCK_N"/>
    <property type="match status" value="1"/>
</dbReference>